<dbReference type="PANTHER" id="PTHR24205:SF3">
    <property type="entry name" value="FOUR AND A HALF LIM DOMAINS PROTEIN 2"/>
    <property type="match status" value="1"/>
</dbReference>
<dbReference type="InterPro" id="IPR001781">
    <property type="entry name" value="Znf_LIM"/>
</dbReference>
<comment type="caution">
    <text evidence="8">The sequence shown here is derived from an EMBL/GenBank/DDBJ whole genome shotgun (WGS) entry which is preliminary data.</text>
</comment>
<dbReference type="SMART" id="SM00132">
    <property type="entry name" value="LIM"/>
    <property type="match status" value="1"/>
</dbReference>
<dbReference type="Proteomes" id="UP001529510">
    <property type="component" value="Unassembled WGS sequence"/>
</dbReference>
<evidence type="ECO:0000313" key="8">
    <source>
        <dbReference type="EMBL" id="KAL0183912.1"/>
    </source>
</evidence>
<sequence>PITTGGVTYHDQPWHKDCFLCTGCKQQLSGQRFTSRDDFAYCLNCFCNLYAKKCASCTTPIS</sequence>
<dbReference type="GO" id="GO:0008270">
    <property type="term" value="F:zinc ion binding"/>
    <property type="evidence" value="ECO:0007669"/>
    <property type="project" value="UniProtKB-KW"/>
</dbReference>
<evidence type="ECO:0000256" key="2">
    <source>
        <dbReference type="ARBA" id="ARBA00022737"/>
    </source>
</evidence>
<dbReference type="AlphaFoldDB" id="A0ABD0QDF7"/>
<evidence type="ECO:0000256" key="4">
    <source>
        <dbReference type="ARBA" id="ARBA00022833"/>
    </source>
</evidence>
<dbReference type="EMBL" id="JAMKFB020000009">
    <property type="protein sequence ID" value="KAL0183912.1"/>
    <property type="molecule type" value="Genomic_DNA"/>
</dbReference>
<dbReference type="Gene3D" id="2.10.110.10">
    <property type="entry name" value="Cysteine Rich Protein"/>
    <property type="match status" value="1"/>
</dbReference>
<gene>
    <name evidence="8" type="ORF">M9458_019608</name>
</gene>
<keyword evidence="4 6" id="KW-0862">Zinc</keyword>
<accession>A0ABD0QDF7</accession>
<keyword evidence="5 6" id="KW-0440">LIM domain</keyword>
<keyword evidence="1 6" id="KW-0479">Metal-binding</keyword>
<dbReference type="Pfam" id="PF00412">
    <property type="entry name" value="LIM"/>
    <property type="match status" value="1"/>
</dbReference>
<feature type="non-terminal residue" evidence="8">
    <location>
        <position position="62"/>
    </location>
</feature>
<organism evidence="8 9">
    <name type="scientific">Cirrhinus mrigala</name>
    <name type="common">Mrigala</name>
    <dbReference type="NCBI Taxonomy" id="683832"/>
    <lineage>
        <taxon>Eukaryota</taxon>
        <taxon>Metazoa</taxon>
        <taxon>Chordata</taxon>
        <taxon>Craniata</taxon>
        <taxon>Vertebrata</taxon>
        <taxon>Euteleostomi</taxon>
        <taxon>Actinopterygii</taxon>
        <taxon>Neopterygii</taxon>
        <taxon>Teleostei</taxon>
        <taxon>Ostariophysi</taxon>
        <taxon>Cypriniformes</taxon>
        <taxon>Cyprinidae</taxon>
        <taxon>Labeoninae</taxon>
        <taxon>Labeonini</taxon>
        <taxon>Cirrhinus</taxon>
    </lineage>
</organism>
<name>A0ABD0QDF7_CIRMR</name>
<evidence type="ECO:0000256" key="5">
    <source>
        <dbReference type="ARBA" id="ARBA00023038"/>
    </source>
</evidence>
<evidence type="ECO:0000313" key="9">
    <source>
        <dbReference type="Proteomes" id="UP001529510"/>
    </source>
</evidence>
<dbReference type="PROSITE" id="PS50023">
    <property type="entry name" value="LIM_DOMAIN_2"/>
    <property type="match status" value="1"/>
</dbReference>
<feature type="domain" description="LIM zinc-binding" evidence="7">
    <location>
        <begin position="1"/>
        <end position="52"/>
    </location>
</feature>
<keyword evidence="2" id="KW-0677">Repeat</keyword>
<keyword evidence="3" id="KW-0863">Zinc-finger</keyword>
<proteinExistence type="predicted"/>
<evidence type="ECO:0000256" key="6">
    <source>
        <dbReference type="PROSITE-ProRule" id="PRU00125"/>
    </source>
</evidence>
<protein>
    <recommendedName>
        <fullName evidence="7">LIM zinc-binding domain-containing protein</fullName>
    </recommendedName>
</protein>
<keyword evidence="9" id="KW-1185">Reference proteome</keyword>
<reference evidence="8 9" key="1">
    <citation type="submission" date="2024-05" db="EMBL/GenBank/DDBJ databases">
        <title>Genome sequencing and assembly of Indian major carp, Cirrhinus mrigala (Hamilton, 1822).</title>
        <authorList>
            <person name="Mohindra V."/>
            <person name="Chowdhury L.M."/>
            <person name="Lal K."/>
            <person name="Jena J.K."/>
        </authorList>
    </citation>
    <scope>NUCLEOTIDE SEQUENCE [LARGE SCALE GENOMIC DNA]</scope>
    <source>
        <strain evidence="8">CM1030</strain>
        <tissue evidence="8">Blood</tissue>
    </source>
</reference>
<feature type="non-terminal residue" evidence="8">
    <location>
        <position position="1"/>
    </location>
</feature>
<evidence type="ECO:0000259" key="7">
    <source>
        <dbReference type="PROSITE" id="PS50023"/>
    </source>
</evidence>
<evidence type="ECO:0000256" key="3">
    <source>
        <dbReference type="ARBA" id="ARBA00022771"/>
    </source>
</evidence>
<dbReference type="PANTHER" id="PTHR24205">
    <property type="entry name" value="FOUR AND A HALF LIM DOMAINS PROTEIN"/>
    <property type="match status" value="1"/>
</dbReference>
<dbReference type="SUPFAM" id="SSF57716">
    <property type="entry name" value="Glucocorticoid receptor-like (DNA-binding domain)"/>
    <property type="match status" value="2"/>
</dbReference>
<evidence type="ECO:0000256" key="1">
    <source>
        <dbReference type="ARBA" id="ARBA00022723"/>
    </source>
</evidence>
<dbReference type="FunFam" id="2.10.110.10:FF:000013">
    <property type="entry name" value="Four and a half LIM domains 1"/>
    <property type="match status" value="1"/>
</dbReference>